<keyword evidence="1" id="KW-1133">Transmembrane helix</keyword>
<reference evidence="3" key="1">
    <citation type="submission" date="2021-01" db="EMBL/GenBank/DDBJ databases">
        <authorList>
            <consortium name="Genoscope - CEA"/>
            <person name="William W."/>
        </authorList>
    </citation>
    <scope>NUCLEOTIDE SEQUENCE</scope>
</reference>
<name>A0A816ZJ68_BRANA</name>
<sequence>MTTSKSGKKYPARLYPEGKCPLQSGSMNHNCHLANLQMVEEVVGLDAWESIKTSSVGVILRLKELNYTWSAKAVHHLLTNQLVVNNIHEIWSAIEGQPIRFSLYEFGDITSLNCEPFNINDEVEIDHKPFWEELGVSPSHSPMLSELQSLFTKIRNWSFEKRRMIGLLCVLSIGVLGISPGSRIPLDQAKRVLDIEAFDRYPWGRVGFSSLVNSVKIVSYEGRNKYTLRGCVHALLIWLYESIPGIGHEYGNHIEGNQVPLLSWYGSRGRINWDEFYKKEKSLHLKVTFLFFIFVFF</sequence>
<feature type="transmembrane region" description="Helical" evidence="1">
    <location>
        <begin position="164"/>
        <end position="182"/>
    </location>
</feature>
<evidence type="ECO:0000259" key="2">
    <source>
        <dbReference type="Pfam" id="PF09331"/>
    </source>
</evidence>
<dbReference type="EMBL" id="HG994362">
    <property type="protein sequence ID" value="CAF2215772.1"/>
    <property type="molecule type" value="Genomic_DNA"/>
</dbReference>
<organism evidence="3">
    <name type="scientific">Brassica napus</name>
    <name type="common">Rape</name>
    <dbReference type="NCBI Taxonomy" id="3708"/>
    <lineage>
        <taxon>Eukaryota</taxon>
        <taxon>Viridiplantae</taxon>
        <taxon>Streptophyta</taxon>
        <taxon>Embryophyta</taxon>
        <taxon>Tracheophyta</taxon>
        <taxon>Spermatophyta</taxon>
        <taxon>Magnoliopsida</taxon>
        <taxon>eudicotyledons</taxon>
        <taxon>Gunneridae</taxon>
        <taxon>Pentapetalae</taxon>
        <taxon>rosids</taxon>
        <taxon>malvids</taxon>
        <taxon>Brassicales</taxon>
        <taxon>Brassicaceae</taxon>
        <taxon>Brassiceae</taxon>
        <taxon>Brassica</taxon>
    </lineage>
</organism>
<dbReference type="Proteomes" id="UP001295469">
    <property type="component" value="Chromosome A08"/>
</dbReference>
<dbReference type="AlphaFoldDB" id="A0A816ZJ68"/>
<dbReference type="KEGG" id="bna:106439024"/>
<keyword evidence="1" id="KW-0812">Transmembrane</keyword>
<protein>
    <submittedName>
        <fullName evidence="3">(rape) hypothetical protein</fullName>
    </submittedName>
</protein>
<dbReference type="OrthoDB" id="1093260at2759"/>
<dbReference type="Pfam" id="PF09331">
    <property type="entry name" value="DUF1985"/>
    <property type="match status" value="1"/>
</dbReference>
<dbReference type="PANTHER" id="PTHR48449:SF1">
    <property type="entry name" value="DUF1985 DOMAIN-CONTAINING PROTEIN"/>
    <property type="match status" value="1"/>
</dbReference>
<proteinExistence type="predicted"/>
<evidence type="ECO:0000256" key="1">
    <source>
        <dbReference type="SAM" id="Phobius"/>
    </source>
</evidence>
<feature type="domain" description="DUF1985" evidence="2">
    <location>
        <begin position="78"/>
        <end position="213"/>
    </location>
</feature>
<dbReference type="PANTHER" id="PTHR48449">
    <property type="entry name" value="DUF1985 DOMAIN-CONTAINING PROTEIN"/>
    <property type="match status" value="1"/>
</dbReference>
<accession>A0A816ZJ68</accession>
<gene>
    <name evidence="3" type="ORF">DARMORV10_A08P03050.1</name>
</gene>
<keyword evidence="1" id="KW-0472">Membrane</keyword>
<dbReference type="InterPro" id="IPR015410">
    <property type="entry name" value="DUF1985"/>
</dbReference>
<evidence type="ECO:0000313" key="3">
    <source>
        <dbReference type="EMBL" id="CAF2215772.1"/>
    </source>
</evidence>